<comment type="similarity">
    <text evidence="1">Belongs to the protein-tyrosine phosphatase family. Non-receptor class dual specificity subfamily.</text>
</comment>
<dbReference type="CDD" id="cd14521">
    <property type="entry name" value="DSP_fungal_SDP1-like"/>
    <property type="match status" value="1"/>
</dbReference>
<feature type="compositionally biased region" description="Low complexity" evidence="5">
    <location>
        <begin position="40"/>
        <end position="51"/>
    </location>
</feature>
<dbReference type="AlphaFoldDB" id="A0AA91T3U1"/>
<name>A0AA91T3U1_CLALS</name>
<organism evidence="8 9">
    <name type="scientific">Clavispora lusitaniae</name>
    <name type="common">Candida lusitaniae</name>
    <dbReference type="NCBI Taxonomy" id="36911"/>
    <lineage>
        <taxon>Eukaryota</taxon>
        <taxon>Fungi</taxon>
        <taxon>Dikarya</taxon>
        <taxon>Ascomycota</taxon>
        <taxon>Saccharomycotina</taxon>
        <taxon>Pichiomycetes</taxon>
        <taxon>Metschnikowiaceae</taxon>
        <taxon>Clavispora</taxon>
    </lineage>
</organism>
<dbReference type="SMART" id="SM00195">
    <property type="entry name" value="DSPc"/>
    <property type="match status" value="1"/>
</dbReference>
<evidence type="ECO:0000256" key="2">
    <source>
        <dbReference type="ARBA" id="ARBA00013064"/>
    </source>
</evidence>
<keyword evidence="4" id="KW-0904">Protein phosphatase</keyword>
<keyword evidence="3" id="KW-0378">Hydrolase</keyword>
<dbReference type="Proteomes" id="UP000195602">
    <property type="component" value="Unassembled WGS sequence"/>
</dbReference>
<evidence type="ECO:0000256" key="3">
    <source>
        <dbReference type="ARBA" id="ARBA00022801"/>
    </source>
</evidence>
<dbReference type="GO" id="GO:0008330">
    <property type="term" value="F:protein tyrosine/threonine phosphatase activity"/>
    <property type="evidence" value="ECO:0007669"/>
    <property type="project" value="TreeGrafter"/>
</dbReference>
<accession>A0AA91T3U1</accession>
<proteinExistence type="inferred from homology"/>
<feature type="compositionally biased region" description="Polar residues" evidence="5">
    <location>
        <begin position="104"/>
        <end position="116"/>
    </location>
</feature>
<sequence length="327" mass="35569">MPPSVMDTRGFGDEPGLKRPPPFYDASPRSVNYSPKHSRQPSSLSSSRNLNMKNLQLNLTPPSSSAASPPRRNLAVAIPPSPHQPLLSSSPPHGWPAPPALQSPFRSHPSSQNASKAASRDSLCASARASPASLPYTYAEPEELQEQSTLNAYPDGPANVLSSVLYLYSDPRHSRTPIDINQYDLVINVASECDNLAAQFDASQGRRYIYVPWSHNSPISHELPQLTRTIADFDRAGRKILVHCQCGVSRSACVIVAYFMVKFALSVNEAYELLKTGTGNTREPCIRHVADAGYTVQACERICPNMNLIFELMDFGEALASASGASC</sequence>
<dbReference type="GO" id="GO:0033550">
    <property type="term" value="F:MAP kinase tyrosine phosphatase activity"/>
    <property type="evidence" value="ECO:0007669"/>
    <property type="project" value="TreeGrafter"/>
</dbReference>
<evidence type="ECO:0000259" key="7">
    <source>
        <dbReference type="PROSITE" id="PS50056"/>
    </source>
</evidence>
<evidence type="ECO:0000313" key="8">
    <source>
        <dbReference type="EMBL" id="OVF10592.1"/>
    </source>
</evidence>
<protein>
    <recommendedName>
        <fullName evidence="2">protein-tyrosine-phosphatase</fullName>
        <ecNumber evidence="2">3.1.3.48</ecNumber>
    </recommendedName>
</protein>
<feature type="compositionally biased region" description="Low complexity" evidence="5">
    <location>
        <begin position="61"/>
        <end position="70"/>
    </location>
</feature>
<dbReference type="PANTHER" id="PTHR10159">
    <property type="entry name" value="DUAL SPECIFICITY PROTEIN PHOSPHATASE"/>
    <property type="match status" value="1"/>
</dbReference>
<evidence type="ECO:0000256" key="1">
    <source>
        <dbReference type="ARBA" id="ARBA00008601"/>
    </source>
</evidence>
<dbReference type="GO" id="GO:0043409">
    <property type="term" value="P:negative regulation of MAPK cascade"/>
    <property type="evidence" value="ECO:0007669"/>
    <property type="project" value="TreeGrafter"/>
</dbReference>
<dbReference type="PROSITE" id="PS00383">
    <property type="entry name" value="TYR_PHOSPHATASE_1"/>
    <property type="match status" value="1"/>
</dbReference>
<dbReference type="EC" id="3.1.3.48" evidence="2"/>
<dbReference type="PROSITE" id="PS50054">
    <property type="entry name" value="TYR_PHOSPHATASE_DUAL"/>
    <property type="match status" value="1"/>
</dbReference>
<reference evidence="8 9" key="1">
    <citation type="submission" date="2017-04" db="EMBL/GenBank/DDBJ databases">
        <title>Draft genome of the yeast Clavispora lusitaniae type strain CBS 6936.</title>
        <authorList>
            <person name="Durrens P."/>
            <person name="Klopp C."/>
            <person name="Biteau N."/>
            <person name="Fitton-Ouhabi V."/>
            <person name="Dementhon K."/>
            <person name="Accoceberry I."/>
            <person name="Sherman D.J."/>
            <person name="Noel T."/>
        </authorList>
    </citation>
    <scope>NUCLEOTIDE SEQUENCE [LARGE SCALE GENOMIC DNA]</scope>
    <source>
        <strain evidence="8 9">CBS 6936</strain>
    </source>
</reference>
<feature type="domain" description="Tyrosine-protein phosphatase" evidence="6">
    <location>
        <begin position="156"/>
        <end position="321"/>
    </location>
</feature>
<dbReference type="GO" id="GO:0005829">
    <property type="term" value="C:cytosol"/>
    <property type="evidence" value="ECO:0007669"/>
    <property type="project" value="TreeGrafter"/>
</dbReference>
<dbReference type="PANTHER" id="PTHR10159:SF519">
    <property type="entry name" value="DUAL SPECIFICITY PROTEIN PHOSPHATASE MPK3"/>
    <property type="match status" value="1"/>
</dbReference>
<feature type="domain" description="Tyrosine specific protein phosphatases" evidence="7">
    <location>
        <begin position="221"/>
        <end position="275"/>
    </location>
</feature>
<dbReference type="Gene3D" id="3.90.190.10">
    <property type="entry name" value="Protein tyrosine phosphatase superfamily"/>
    <property type="match status" value="1"/>
</dbReference>
<evidence type="ECO:0000313" key="9">
    <source>
        <dbReference type="Proteomes" id="UP000195602"/>
    </source>
</evidence>
<evidence type="ECO:0000256" key="5">
    <source>
        <dbReference type="SAM" id="MobiDB-lite"/>
    </source>
</evidence>
<dbReference type="InterPro" id="IPR029021">
    <property type="entry name" value="Prot-tyrosine_phosphatase-like"/>
</dbReference>
<dbReference type="Pfam" id="PF00782">
    <property type="entry name" value="DSPc"/>
    <property type="match status" value="1"/>
</dbReference>
<dbReference type="InterPro" id="IPR000387">
    <property type="entry name" value="Tyr_Pase_dom"/>
</dbReference>
<dbReference type="KEGG" id="clus:A9F13_02g04257"/>
<gene>
    <name evidence="8" type="ORF">A9F13_02g04257</name>
</gene>
<dbReference type="GO" id="GO:0005634">
    <property type="term" value="C:nucleus"/>
    <property type="evidence" value="ECO:0007669"/>
    <property type="project" value="TreeGrafter"/>
</dbReference>
<dbReference type="GO" id="GO:0017017">
    <property type="term" value="F:MAP kinase tyrosine/serine/threonine phosphatase activity"/>
    <property type="evidence" value="ECO:0007669"/>
    <property type="project" value="TreeGrafter"/>
</dbReference>
<dbReference type="InterPro" id="IPR020422">
    <property type="entry name" value="TYR_PHOSPHATASE_DUAL_dom"/>
</dbReference>
<comment type="caution">
    <text evidence="8">The sequence shown here is derived from an EMBL/GenBank/DDBJ whole genome shotgun (WGS) entry which is preliminary data.</text>
</comment>
<dbReference type="PROSITE" id="PS50056">
    <property type="entry name" value="TYR_PHOSPHATASE_2"/>
    <property type="match status" value="1"/>
</dbReference>
<dbReference type="SUPFAM" id="SSF52799">
    <property type="entry name" value="(Phosphotyrosine protein) phosphatases II"/>
    <property type="match status" value="1"/>
</dbReference>
<feature type="region of interest" description="Disordered" evidence="5">
    <location>
        <begin position="1"/>
        <end position="124"/>
    </location>
</feature>
<dbReference type="InterPro" id="IPR000340">
    <property type="entry name" value="Dual-sp_phosphatase_cat-dom"/>
</dbReference>
<dbReference type="OMA" id="INYSPKH"/>
<dbReference type="EMBL" id="LYUB02000002">
    <property type="protein sequence ID" value="OVF10592.1"/>
    <property type="molecule type" value="Genomic_DNA"/>
</dbReference>
<evidence type="ECO:0000259" key="6">
    <source>
        <dbReference type="PROSITE" id="PS50054"/>
    </source>
</evidence>
<evidence type="ECO:0000256" key="4">
    <source>
        <dbReference type="ARBA" id="ARBA00022912"/>
    </source>
</evidence>
<dbReference type="InterPro" id="IPR016130">
    <property type="entry name" value="Tyr_Pase_AS"/>
</dbReference>